<evidence type="ECO:0000256" key="2">
    <source>
        <dbReference type="ARBA" id="ARBA00009156"/>
    </source>
</evidence>
<evidence type="ECO:0000256" key="10">
    <source>
        <dbReference type="RuleBase" id="RU003733"/>
    </source>
</evidence>
<dbReference type="FunFam" id="3.30.420.40:FF:000008">
    <property type="entry name" value="Glycerol kinase"/>
    <property type="match status" value="1"/>
</dbReference>
<comment type="caution">
    <text evidence="9">Lacks conserved residue(s) required for the propagation of feature annotation.</text>
</comment>
<dbReference type="PROSITE" id="PS00445">
    <property type="entry name" value="FGGY_KINASES_2"/>
    <property type="match status" value="1"/>
</dbReference>
<keyword evidence="3 9" id="KW-0808">Transferase</keyword>
<dbReference type="NCBIfam" id="NF000756">
    <property type="entry name" value="PRK00047.1"/>
    <property type="match status" value="1"/>
</dbReference>
<feature type="binding site" evidence="9">
    <location>
        <position position="83"/>
    </location>
    <ligand>
        <name>sn-glycerol 3-phosphate</name>
        <dbReference type="ChEBI" id="CHEBI:57597"/>
    </ligand>
</feature>
<dbReference type="UniPathway" id="UPA00618">
    <property type="reaction ID" value="UER00672"/>
</dbReference>
<proteinExistence type="inferred from homology"/>
<keyword evidence="14" id="KW-1185">Reference proteome</keyword>
<dbReference type="InterPro" id="IPR005999">
    <property type="entry name" value="Glycerol_kin"/>
</dbReference>
<dbReference type="Gene3D" id="3.30.420.40">
    <property type="match status" value="2"/>
</dbReference>
<evidence type="ECO:0000256" key="7">
    <source>
        <dbReference type="ARBA" id="ARBA00022840"/>
    </source>
</evidence>
<dbReference type="AlphaFoldDB" id="A0A3D9C2B7"/>
<dbReference type="Proteomes" id="UP000256686">
    <property type="component" value="Unassembled WGS sequence"/>
</dbReference>
<sequence>MNEKLILALDQGTTSSRAILFNHSGEIKYVSQKDFRQIFPTPGWVEHDPNEIWSSQISVAAEIIAKAGISGLEVAAIGITNQRETTIVWDKETGEPIYNAIVWQDRRTSKYCDELKEQGHAETIKEKTGLVLDAYFSATKLKWILDNVDGAREKAEAGKLCFGTVDTWLVWKLTRGKMFITDVSNASRTMLLNIHTLEWDNDLLELFNIPRAILPEVKQSSEVYGETATTLFSTKIPIAGIAGDQQAALFGQMCTNPGMVKNTYGTGCFLLMNTGKEAVSSKNNLLTTVAWKINGEVNYALEGSVFVGGAAIQWLRDGLKLIHSSDQVNDLAASVEDNGGVYFVPALTGLGAPHWDQYARGTIVGITRGTTDGHIARATLEGIAFQVYDIVKSMEADSGRASLELRVDGGASASNLLMQIQSDLFGFKIIRPKTLETTALGAAYLAGLAVGYWKNIDEIQEQWIVDKDFHPQLEKEKVDAMVHSWNKAVSRAQSWIED</sequence>
<dbReference type="InterPro" id="IPR043129">
    <property type="entry name" value="ATPase_NBD"/>
</dbReference>
<feature type="binding site" evidence="9">
    <location>
        <position position="309"/>
    </location>
    <ligand>
        <name>ADP</name>
        <dbReference type="ChEBI" id="CHEBI:456216"/>
    </ligand>
</feature>
<comment type="activity regulation">
    <text evidence="9">Inhibited by fructose 1,6-bisphosphate (FBP).</text>
</comment>
<feature type="binding site" evidence="9">
    <location>
        <position position="15"/>
    </location>
    <ligand>
        <name>ATP</name>
        <dbReference type="ChEBI" id="CHEBI:30616"/>
    </ligand>
</feature>
<keyword evidence="4 9" id="KW-0547">Nucleotide-binding</keyword>
<comment type="catalytic activity">
    <reaction evidence="8 9">
        <text>glycerol + ATP = sn-glycerol 3-phosphate + ADP + H(+)</text>
        <dbReference type="Rhea" id="RHEA:21644"/>
        <dbReference type="ChEBI" id="CHEBI:15378"/>
        <dbReference type="ChEBI" id="CHEBI:17754"/>
        <dbReference type="ChEBI" id="CHEBI:30616"/>
        <dbReference type="ChEBI" id="CHEBI:57597"/>
        <dbReference type="ChEBI" id="CHEBI:456216"/>
        <dbReference type="EC" id="2.7.1.30"/>
    </reaction>
</comment>
<feature type="binding site" evidence="9">
    <location>
        <position position="245"/>
    </location>
    <ligand>
        <name>glycerol</name>
        <dbReference type="ChEBI" id="CHEBI:17754"/>
    </ligand>
</feature>
<dbReference type="SUPFAM" id="SSF53067">
    <property type="entry name" value="Actin-like ATPase domain"/>
    <property type="match status" value="2"/>
</dbReference>
<feature type="binding site" evidence="9">
    <location>
        <position position="13"/>
    </location>
    <ligand>
        <name>ADP</name>
        <dbReference type="ChEBI" id="CHEBI:456216"/>
    </ligand>
</feature>
<feature type="binding site" evidence="9">
    <location>
        <position position="309"/>
    </location>
    <ligand>
        <name>ATP</name>
        <dbReference type="ChEBI" id="CHEBI:30616"/>
    </ligand>
</feature>
<evidence type="ECO:0000259" key="12">
    <source>
        <dbReference type="Pfam" id="PF02782"/>
    </source>
</evidence>
<dbReference type="NCBIfam" id="TIGR01311">
    <property type="entry name" value="glycerol_kin"/>
    <property type="match status" value="1"/>
</dbReference>
<accession>A0A3D9C2B7</accession>
<evidence type="ECO:0000256" key="3">
    <source>
        <dbReference type="ARBA" id="ARBA00022679"/>
    </source>
</evidence>
<comment type="function">
    <text evidence="9">Key enzyme in the regulation of glycerol uptake and metabolism. Catalyzes the phosphorylation of glycerol to yield sn-glycerol 3-phosphate.</text>
</comment>
<dbReference type="Pfam" id="PF00370">
    <property type="entry name" value="FGGY_N"/>
    <property type="match status" value="1"/>
</dbReference>
<feature type="binding site" evidence="9">
    <location>
        <position position="313"/>
    </location>
    <ligand>
        <name>ATP</name>
        <dbReference type="ChEBI" id="CHEBI:30616"/>
    </ligand>
</feature>
<organism evidence="13 14">
    <name type="scientific">Chryseobacterium pennae</name>
    <dbReference type="NCBI Taxonomy" id="2258962"/>
    <lineage>
        <taxon>Bacteria</taxon>
        <taxon>Pseudomonadati</taxon>
        <taxon>Bacteroidota</taxon>
        <taxon>Flavobacteriia</taxon>
        <taxon>Flavobacteriales</taxon>
        <taxon>Weeksellaceae</taxon>
        <taxon>Chryseobacterium group</taxon>
        <taxon>Chryseobacterium</taxon>
    </lineage>
</organism>
<dbReference type="GO" id="GO:0004370">
    <property type="term" value="F:glycerol kinase activity"/>
    <property type="evidence" value="ECO:0007669"/>
    <property type="project" value="UniProtKB-UniRule"/>
</dbReference>
<evidence type="ECO:0000313" key="14">
    <source>
        <dbReference type="Proteomes" id="UP000256686"/>
    </source>
</evidence>
<evidence type="ECO:0000256" key="4">
    <source>
        <dbReference type="ARBA" id="ARBA00022741"/>
    </source>
</evidence>
<feature type="binding site" evidence="9">
    <location>
        <position position="14"/>
    </location>
    <ligand>
        <name>ATP</name>
        <dbReference type="ChEBI" id="CHEBI:30616"/>
    </ligand>
</feature>
<dbReference type="InterPro" id="IPR018483">
    <property type="entry name" value="Carb_kinase_FGGY_CS"/>
</dbReference>
<feature type="domain" description="Carbohydrate kinase FGGY C-terminal" evidence="12">
    <location>
        <begin position="261"/>
        <end position="449"/>
    </location>
</feature>
<dbReference type="GO" id="GO:0006072">
    <property type="term" value="P:glycerol-3-phosphate metabolic process"/>
    <property type="evidence" value="ECO:0007669"/>
    <property type="project" value="InterPro"/>
</dbReference>
<dbReference type="EC" id="2.7.1.30" evidence="9"/>
<evidence type="ECO:0000256" key="6">
    <source>
        <dbReference type="ARBA" id="ARBA00022798"/>
    </source>
</evidence>
<dbReference type="Pfam" id="PF02782">
    <property type="entry name" value="FGGY_C"/>
    <property type="match status" value="1"/>
</dbReference>
<comment type="pathway">
    <text evidence="1 9">Polyol metabolism; glycerol degradation via glycerol kinase pathway; sn-glycerol 3-phosphate from glycerol: step 1/1.</text>
</comment>
<keyword evidence="7 9" id="KW-0067">ATP-binding</keyword>
<feature type="binding site" evidence="9">
    <location>
        <position position="244"/>
    </location>
    <ligand>
        <name>sn-glycerol 3-phosphate</name>
        <dbReference type="ChEBI" id="CHEBI:57597"/>
    </ligand>
</feature>
<dbReference type="InterPro" id="IPR018484">
    <property type="entry name" value="FGGY_N"/>
</dbReference>
<evidence type="ECO:0000313" key="13">
    <source>
        <dbReference type="EMBL" id="REC59611.1"/>
    </source>
</evidence>
<keyword evidence="6 9" id="KW-0319">Glycerol metabolism</keyword>
<feature type="binding site" evidence="9">
    <location>
        <position position="13"/>
    </location>
    <ligand>
        <name>sn-glycerol 3-phosphate</name>
        <dbReference type="ChEBI" id="CHEBI:57597"/>
    </ligand>
</feature>
<feature type="binding site" evidence="9">
    <location>
        <position position="244"/>
    </location>
    <ligand>
        <name>glycerol</name>
        <dbReference type="ChEBI" id="CHEBI:17754"/>
    </ligand>
</feature>
<feature type="binding site" evidence="9">
    <location>
        <position position="17"/>
    </location>
    <ligand>
        <name>ADP</name>
        <dbReference type="ChEBI" id="CHEBI:456216"/>
    </ligand>
</feature>
<dbReference type="RefSeq" id="WP_115973406.1">
    <property type="nucleotide sequence ID" value="NZ_QNVT01000034.1"/>
</dbReference>
<dbReference type="PANTHER" id="PTHR10196:SF69">
    <property type="entry name" value="GLYCEROL KINASE"/>
    <property type="match status" value="1"/>
</dbReference>
<name>A0A3D9C2B7_9FLAO</name>
<comment type="similarity">
    <text evidence="2 9 10">Belongs to the FGGY kinase family.</text>
</comment>
<dbReference type="InterPro" id="IPR018485">
    <property type="entry name" value="FGGY_C"/>
</dbReference>
<feature type="binding site" evidence="9">
    <location>
        <position position="266"/>
    </location>
    <ligand>
        <name>ADP</name>
        <dbReference type="ChEBI" id="CHEBI:456216"/>
    </ligand>
</feature>
<keyword evidence="5 9" id="KW-0418">Kinase</keyword>
<comment type="caution">
    <text evidence="13">The sequence shown here is derived from an EMBL/GenBank/DDBJ whole genome shotgun (WGS) entry which is preliminary data.</text>
</comment>
<dbReference type="PIRSF" id="PIRSF000538">
    <property type="entry name" value="GlpK"/>
    <property type="match status" value="1"/>
</dbReference>
<feature type="binding site" evidence="9">
    <location>
        <position position="266"/>
    </location>
    <ligand>
        <name>ATP</name>
        <dbReference type="ChEBI" id="CHEBI:30616"/>
    </ligand>
</feature>
<dbReference type="InterPro" id="IPR000577">
    <property type="entry name" value="Carb_kinase_FGGY"/>
</dbReference>
<evidence type="ECO:0000259" key="11">
    <source>
        <dbReference type="Pfam" id="PF00370"/>
    </source>
</evidence>
<feature type="binding site" evidence="9">
    <location>
        <position position="410"/>
    </location>
    <ligand>
        <name>ADP</name>
        <dbReference type="ChEBI" id="CHEBI:456216"/>
    </ligand>
</feature>
<dbReference type="GO" id="GO:0005829">
    <property type="term" value="C:cytosol"/>
    <property type="evidence" value="ECO:0007669"/>
    <property type="project" value="UniProtKB-ARBA"/>
</dbReference>
<evidence type="ECO:0000256" key="8">
    <source>
        <dbReference type="ARBA" id="ARBA00052101"/>
    </source>
</evidence>
<dbReference type="EMBL" id="QNVT01000034">
    <property type="protein sequence ID" value="REC59611.1"/>
    <property type="molecule type" value="Genomic_DNA"/>
</dbReference>
<feature type="binding site" evidence="9">
    <location>
        <position position="13"/>
    </location>
    <ligand>
        <name>ATP</name>
        <dbReference type="ChEBI" id="CHEBI:30616"/>
    </ligand>
</feature>
<dbReference type="PANTHER" id="PTHR10196">
    <property type="entry name" value="SUGAR KINASE"/>
    <property type="match status" value="1"/>
</dbReference>
<evidence type="ECO:0000256" key="9">
    <source>
        <dbReference type="HAMAP-Rule" id="MF_00186"/>
    </source>
</evidence>
<dbReference type="PROSITE" id="PS00933">
    <property type="entry name" value="FGGY_KINASES_1"/>
    <property type="match status" value="1"/>
</dbReference>
<dbReference type="HAMAP" id="MF_00186">
    <property type="entry name" value="Glycerol_kin"/>
    <property type="match status" value="1"/>
</dbReference>
<evidence type="ECO:0000256" key="5">
    <source>
        <dbReference type="ARBA" id="ARBA00022777"/>
    </source>
</evidence>
<feature type="binding site" evidence="9">
    <location>
        <position position="84"/>
    </location>
    <ligand>
        <name>glycerol</name>
        <dbReference type="ChEBI" id="CHEBI:17754"/>
    </ligand>
</feature>
<feature type="binding site" evidence="9">
    <location>
        <position position="84"/>
    </location>
    <ligand>
        <name>sn-glycerol 3-phosphate</name>
        <dbReference type="ChEBI" id="CHEBI:57597"/>
    </ligand>
</feature>
<feature type="binding site" evidence="9">
    <location>
        <position position="135"/>
    </location>
    <ligand>
        <name>sn-glycerol 3-phosphate</name>
        <dbReference type="ChEBI" id="CHEBI:57597"/>
    </ligand>
</feature>
<feature type="domain" description="Carbohydrate kinase FGGY N-terminal" evidence="11">
    <location>
        <begin position="6"/>
        <end position="251"/>
    </location>
</feature>
<dbReference type="CDD" id="cd07786">
    <property type="entry name" value="FGGY_EcGK_like"/>
    <property type="match status" value="1"/>
</dbReference>
<protein>
    <recommendedName>
        <fullName evidence="9">Glycerol kinase</fullName>
        <ecNumber evidence="9">2.7.1.30</ecNumber>
    </recommendedName>
    <alternativeName>
        <fullName evidence="9">ATP:glycerol 3-phosphotransferase</fullName>
    </alternativeName>
    <alternativeName>
        <fullName evidence="9">Glycerokinase</fullName>
        <shortName evidence="9">GK</shortName>
    </alternativeName>
</protein>
<reference evidence="14" key="1">
    <citation type="submission" date="2018-06" db="EMBL/GenBank/DDBJ databases">
        <authorList>
            <person name="Lum Nde A."/>
            <person name="Hugo C."/>
        </authorList>
    </citation>
    <scope>NUCLEOTIDE SEQUENCE [LARGE SCALE GENOMIC DNA]</scope>
    <source>
        <strain evidence="14">1_F178</strain>
    </source>
</reference>
<dbReference type="FunFam" id="3.30.420.40:FF:000007">
    <property type="entry name" value="Glycerol kinase"/>
    <property type="match status" value="1"/>
</dbReference>
<feature type="binding site" evidence="9">
    <location>
        <position position="410"/>
    </location>
    <ligand>
        <name>ATP</name>
        <dbReference type="ChEBI" id="CHEBI:30616"/>
    </ligand>
</feature>
<feature type="binding site" evidence="9">
    <location>
        <position position="135"/>
    </location>
    <ligand>
        <name>glycerol</name>
        <dbReference type="ChEBI" id="CHEBI:17754"/>
    </ligand>
</feature>
<feature type="binding site" evidence="9">
    <location>
        <position position="83"/>
    </location>
    <ligand>
        <name>glycerol</name>
        <dbReference type="ChEBI" id="CHEBI:17754"/>
    </ligand>
</feature>
<gene>
    <name evidence="9 13" type="primary">glpK</name>
    <name evidence="13" type="ORF">DRF65_24770</name>
</gene>
<dbReference type="GO" id="GO:0019563">
    <property type="term" value="P:glycerol catabolic process"/>
    <property type="evidence" value="ECO:0007669"/>
    <property type="project" value="UniProtKB-UniRule"/>
</dbReference>
<dbReference type="GO" id="GO:0005524">
    <property type="term" value="F:ATP binding"/>
    <property type="evidence" value="ECO:0007669"/>
    <property type="project" value="UniProtKB-UniRule"/>
</dbReference>
<evidence type="ECO:0000256" key="1">
    <source>
        <dbReference type="ARBA" id="ARBA00005190"/>
    </source>
</evidence>